<sequence>MGLLLTTVEGLEEVTLAEAERRGLKPGGVIRPSLLLVEGAAEEALKLKTVDSVSELLCSFESGDLGLRALRHALRECFRGISREGCSGRVRVRAWARIPGVSRRALELVAARELSRVLRVGTSPEAGPTVRIYLCSGGRILVAKQLNDEPLHLRQYYVFKHPHTLNPLIAAALPLLAPAGSLHDPCCGSGTIPIEYLLARPETLAVCSDVNSEYARRALENSRRAGTDVEVLVADLFHSPLAREVELVAANPPRRQRCSYVH</sequence>
<gene>
    <name evidence="2" type="ORF">ENV17_01325</name>
</gene>
<dbReference type="GO" id="GO:0030488">
    <property type="term" value="P:tRNA methylation"/>
    <property type="evidence" value="ECO:0007669"/>
    <property type="project" value="TreeGrafter"/>
</dbReference>
<dbReference type="Pfam" id="PF01170">
    <property type="entry name" value="UPF0020"/>
    <property type="match status" value="1"/>
</dbReference>
<dbReference type="EMBL" id="DTFI01000041">
    <property type="protein sequence ID" value="HGI43013.1"/>
    <property type="molecule type" value="Genomic_DNA"/>
</dbReference>
<organism evidence="2">
    <name type="scientific">Thermofilum pendens</name>
    <dbReference type="NCBI Taxonomy" id="2269"/>
    <lineage>
        <taxon>Archaea</taxon>
        <taxon>Thermoproteota</taxon>
        <taxon>Thermoprotei</taxon>
        <taxon>Thermofilales</taxon>
        <taxon>Thermofilaceae</taxon>
        <taxon>Thermofilum</taxon>
    </lineage>
</organism>
<proteinExistence type="predicted"/>
<dbReference type="GO" id="GO:0016423">
    <property type="term" value="F:tRNA (guanine) methyltransferase activity"/>
    <property type="evidence" value="ECO:0007669"/>
    <property type="project" value="TreeGrafter"/>
</dbReference>
<evidence type="ECO:0000313" key="2">
    <source>
        <dbReference type="EMBL" id="HGI43013.1"/>
    </source>
</evidence>
<dbReference type="PANTHER" id="PTHR14911:SF13">
    <property type="entry name" value="TRNA (GUANINE(6)-N2)-METHYLTRANSFERASE THUMP3"/>
    <property type="match status" value="1"/>
</dbReference>
<dbReference type="InterPro" id="IPR000241">
    <property type="entry name" value="RlmKL-like_Mtase"/>
</dbReference>
<dbReference type="Gene3D" id="3.40.50.150">
    <property type="entry name" value="Vaccinia Virus protein VP39"/>
    <property type="match status" value="1"/>
</dbReference>
<comment type="caution">
    <text evidence="2">The sequence shown here is derived from an EMBL/GenBank/DDBJ whole genome shotgun (WGS) entry which is preliminary data.</text>
</comment>
<accession>A0A7C4B8R1</accession>
<reference evidence="2" key="1">
    <citation type="journal article" date="2020" name="mSystems">
        <title>Genome- and Community-Level Interaction Insights into Carbon Utilization and Element Cycling Functions of Hydrothermarchaeota in Hydrothermal Sediment.</title>
        <authorList>
            <person name="Zhou Z."/>
            <person name="Liu Y."/>
            <person name="Xu W."/>
            <person name="Pan J."/>
            <person name="Luo Z.H."/>
            <person name="Li M."/>
        </authorList>
    </citation>
    <scope>NUCLEOTIDE SEQUENCE [LARGE SCALE GENOMIC DNA]</scope>
    <source>
        <strain evidence="2">SpSt-735</strain>
    </source>
</reference>
<protein>
    <recommendedName>
        <fullName evidence="1">Ribosomal RNA large subunit methyltransferase K/L-like methyltransferase domain-containing protein</fullName>
    </recommendedName>
</protein>
<dbReference type="CDD" id="cd02440">
    <property type="entry name" value="AdoMet_MTases"/>
    <property type="match status" value="1"/>
</dbReference>
<dbReference type="InterPro" id="IPR029063">
    <property type="entry name" value="SAM-dependent_MTases_sf"/>
</dbReference>
<name>A0A7C4B8R1_THEPE</name>
<evidence type="ECO:0000259" key="1">
    <source>
        <dbReference type="Pfam" id="PF01170"/>
    </source>
</evidence>
<dbReference type="AlphaFoldDB" id="A0A7C4B8R1"/>
<dbReference type="SUPFAM" id="SSF53335">
    <property type="entry name" value="S-adenosyl-L-methionine-dependent methyltransferases"/>
    <property type="match status" value="1"/>
</dbReference>
<feature type="domain" description="Ribosomal RNA large subunit methyltransferase K/L-like methyltransferase" evidence="1">
    <location>
        <begin position="154"/>
        <end position="253"/>
    </location>
</feature>
<dbReference type="PANTHER" id="PTHR14911">
    <property type="entry name" value="THUMP DOMAIN-CONTAINING"/>
    <property type="match status" value="1"/>
</dbReference>